<sequence>MTVPTMLASLVKRTDIFLNPDCARVLIRPFTPASEQRIGRIIAHLQALPEAEIEALLGQVLTEFSGRHKKTRELFLARFEFVRRYLATDREPSEAQRLVIGSYFTHEYSLEAAALFNPSIVPHPDQTELPPGALRFVLSLRATGEGHVSSITFRTGVVDADHQICINPPTRFVTEPPLVDDTAYPRSRFEQQLAELGLAGEFTRRALAVLGETFTLAELRAAVAQVQDQMDATDRAASEVAGRAMITHALSNYQVRFPAGQRMSERVIFPRSPSQSNGIEDARFVQFQNDDGTRTYFATFTAYDGRATHPQLLETPDFLDFTVTTLSGAAVQNKGMALFPRKLGGRYAMLSRQDNENIFLMFSADRHFWRSATLLLKPMFPWEFVQLGNCGSPIETEQGWLLLTHGVGAMRKYSIGAVLLDRHDPTKVLGRLREPLITPTEDEREGYVPNVVYSCGALLHGRELIVPYAVSDFATRFATVSLDAVLARMA</sequence>
<dbReference type="Pfam" id="PF04041">
    <property type="entry name" value="Glyco_hydro_130"/>
    <property type="match status" value="1"/>
</dbReference>
<keyword evidence="1" id="KW-0328">Glycosyltransferase</keyword>
<keyword evidence="4" id="KW-0378">Hydrolase</keyword>
<organism evidence="4 5">
    <name type="scientific">Opitutus terrae (strain DSM 11246 / JCM 15787 / PB90-1)</name>
    <dbReference type="NCBI Taxonomy" id="452637"/>
    <lineage>
        <taxon>Bacteria</taxon>
        <taxon>Pseudomonadati</taxon>
        <taxon>Verrucomicrobiota</taxon>
        <taxon>Opitutia</taxon>
        <taxon>Opitutales</taxon>
        <taxon>Opitutaceae</taxon>
        <taxon>Opitutus</taxon>
    </lineage>
</organism>
<dbReference type="InterPro" id="IPR023296">
    <property type="entry name" value="Glyco_hydro_beta-prop_sf"/>
</dbReference>
<dbReference type="HOGENOM" id="CLU_640768_0_0_0"/>
<keyword evidence="5" id="KW-1185">Reference proteome</keyword>
<evidence type="ECO:0000313" key="4">
    <source>
        <dbReference type="EMBL" id="ACB74522.1"/>
    </source>
</evidence>
<dbReference type="PANTHER" id="PTHR34106:SF4">
    <property type="entry name" value="BLL5143 PROTEIN"/>
    <property type="match status" value="1"/>
</dbReference>
<accession>B1ZPK3</accession>
<dbReference type="KEGG" id="ote:Oter_1237"/>
<dbReference type="PANTHER" id="PTHR34106">
    <property type="entry name" value="GLYCOSIDASE"/>
    <property type="match status" value="1"/>
</dbReference>
<dbReference type="InterPro" id="IPR007184">
    <property type="entry name" value="Mannoside_phosphorylase"/>
</dbReference>
<dbReference type="GO" id="GO:0016757">
    <property type="term" value="F:glycosyltransferase activity"/>
    <property type="evidence" value="ECO:0007669"/>
    <property type="project" value="UniProtKB-KW"/>
</dbReference>
<dbReference type="AlphaFoldDB" id="B1ZPK3"/>
<dbReference type="Gene3D" id="2.115.10.20">
    <property type="entry name" value="Glycosyl hydrolase domain, family 43"/>
    <property type="match status" value="1"/>
</dbReference>
<gene>
    <name evidence="4" type="ordered locus">Oter_1237</name>
</gene>
<evidence type="ECO:0000256" key="1">
    <source>
        <dbReference type="ARBA" id="ARBA00022676"/>
    </source>
</evidence>
<proteinExistence type="inferred from homology"/>
<dbReference type="GO" id="GO:0016798">
    <property type="term" value="F:hydrolase activity, acting on glycosyl bonds"/>
    <property type="evidence" value="ECO:0007669"/>
    <property type="project" value="UniProtKB-KW"/>
</dbReference>
<dbReference type="STRING" id="452637.Oter_1237"/>
<evidence type="ECO:0000256" key="3">
    <source>
        <dbReference type="ARBA" id="ARBA00024356"/>
    </source>
</evidence>
<evidence type="ECO:0000313" key="5">
    <source>
        <dbReference type="Proteomes" id="UP000007013"/>
    </source>
</evidence>
<comment type="similarity">
    <text evidence="3">Belongs to the glycosyl hydrolase 130 family.</text>
</comment>
<dbReference type="EMBL" id="CP001032">
    <property type="protein sequence ID" value="ACB74522.1"/>
    <property type="molecule type" value="Genomic_DNA"/>
</dbReference>
<keyword evidence="2" id="KW-0808">Transferase</keyword>
<dbReference type="CDD" id="cd18613">
    <property type="entry name" value="GH130"/>
    <property type="match status" value="1"/>
</dbReference>
<reference evidence="4 5" key="1">
    <citation type="journal article" date="2011" name="J. Bacteriol.">
        <title>Genome sequence of the verrucomicrobium Opitutus terrae PB90-1, an abundant inhabitant of rice paddy soil ecosystems.</title>
        <authorList>
            <person name="van Passel M.W."/>
            <person name="Kant R."/>
            <person name="Palva A."/>
            <person name="Copeland A."/>
            <person name="Lucas S."/>
            <person name="Lapidus A."/>
            <person name="Glavina del Rio T."/>
            <person name="Pitluck S."/>
            <person name="Goltsman E."/>
            <person name="Clum A."/>
            <person name="Sun H."/>
            <person name="Schmutz J."/>
            <person name="Larimer F.W."/>
            <person name="Land M.L."/>
            <person name="Hauser L."/>
            <person name="Kyrpides N."/>
            <person name="Mikhailova N."/>
            <person name="Richardson P.P."/>
            <person name="Janssen P.H."/>
            <person name="de Vos W.M."/>
            <person name="Smidt H."/>
        </authorList>
    </citation>
    <scope>NUCLEOTIDE SEQUENCE [LARGE SCALE GENOMIC DNA]</scope>
    <source>
        <strain evidence="5">DSM 11246 / JCM 15787 / PB90-1</strain>
    </source>
</reference>
<name>B1ZPK3_OPITP</name>
<protein>
    <submittedName>
        <fullName evidence="4">Glycosidase PH1107-related</fullName>
    </submittedName>
</protein>
<dbReference type="Proteomes" id="UP000007013">
    <property type="component" value="Chromosome"/>
</dbReference>
<dbReference type="eggNOG" id="COG2152">
    <property type="taxonomic scope" value="Bacteria"/>
</dbReference>
<dbReference type="SUPFAM" id="SSF75005">
    <property type="entry name" value="Arabinanase/levansucrase/invertase"/>
    <property type="match status" value="1"/>
</dbReference>
<evidence type="ECO:0000256" key="2">
    <source>
        <dbReference type="ARBA" id="ARBA00022679"/>
    </source>
</evidence>
<keyword evidence="4" id="KW-0326">Glycosidase</keyword>